<evidence type="ECO:0000256" key="5">
    <source>
        <dbReference type="ARBA" id="ARBA00023065"/>
    </source>
</evidence>
<reference evidence="11 12" key="1">
    <citation type="journal article" date="2006" name="Science">
        <title>Phytophthora genome sequences uncover evolutionary origins and mechanisms of pathogenesis.</title>
        <authorList>
            <person name="Tyler B.M."/>
            <person name="Tripathy S."/>
            <person name="Zhang X."/>
            <person name="Dehal P."/>
            <person name="Jiang R.H."/>
            <person name="Aerts A."/>
            <person name="Arredondo F.D."/>
            <person name="Baxter L."/>
            <person name="Bensasson D."/>
            <person name="Beynon J.L."/>
            <person name="Chapman J."/>
            <person name="Damasceno C.M."/>
            <person name="Dorrance A.E."/>
            <person name="Dou D."/>
            <person name="Dickerman A.W."/>
            <person name="Dubchak I.L."/>
            <person name="Garbelotto M."/>
            <person name="Gijzen M."/>
            <person name="Gordon S.G."/>
            <person name="Govers F."/>
            <person name="Grunwald N.J."/>
            <person name="Huang W."/>
            <person name="Ivors K.L."/>
            <person name="Jones R.W."/>
            <person name="Kamoun S."/>
            <person name="Krampis K."/>
            <person name="Lamour K.H."/>
            <person name="Lee M.K."/>
            <person name="McDonald W.H."/>
            <person name="Medina M."/>
            <person name="Meijer H.J."/>
            <person name="Nordberg E.K."/>
            <person name="Maclean D.J."/>
            <person name="Ospina-Giraldo M.D."/>
            <person name="Morris P.F."/>
            <person name="Phuntumart V."/>
            <person name="Putnam N.H."/>
            <person name="Rash S."/>
            <person name="Rose J.K."/>
            <person name="Sakihama Y."/>
            <person name="Salamov A.A."/>
            <person name="Savidor A."/>
            <person name="Scheuring C.F."/>
            <person name="Smith B.M."/>
            <person name="Sobral B.W."/>
            <person name="Terry A."/>
            <person name="Torto-Alalibo T.A."/>
            <person name="Win J."/>
            <person name="Xu Z."/>
            <person name="Zhang H."/>
            <person name="Grigoriev I.V."/>
            <person name="Rokhsar D.S."/>
            <person name="Boore J.L."/>
        </authorList>
    </citation>
    <scope>NUCLEOTIDE SEQUENCE [LARGE SCALE GENOMIC DNA]</scope>
    <source>
        <strain evidence="11 12">P6497</strain>
    </source>
</reference>
<keyword evidence="4 9" id="KW-1133">Transmembrane helix</keyword>
<keyword evidence="5" id="KW-0406">Ion transport</keyword>
<organism evidence="11 12">
    <name type="scientific">Phytophthora sojae (strain P6497)</name>
    <name type="common">Soybean stem and root rot agent</name>
    <name type="synonym">Phytophthora megasperma f. sp. glycines</name>
    <dbReference type="NCBI Taxonomy" id="1094619"/>
    <lineage>
        <taxon>Eukaryota</taxon>
        <taxon>Sar</taxon>
        <taxon>Stramenopiles</taxon>
        <taxon>Oomycota</taxon>
        <taxon>Peronosporomycetes</taxon>
        <taxon>Peronosporales</taxon>
        <taxon>Peronosporaceae</taxon>
        <taxon>Phytophthora</taxon>
    </lineage>
</organism>
<dbReference type="GeneID" id="20656223"/>
<dbReference type="InParanoid" id="G4YWA0"/>
<feature type="transmembrane region" description="Helical" evidence="9">
    <location>
        <begin position="339"/>
        <end position="359"/>
    </location>
</feature>
<feature type="transmembrane region" description="Helical" evidence="9">
    <location>
        <begin position="250"/>
        <end position="271"/>
    </location>
</feature>
<keyword evidence="12" id="KW-1185">Reference proteome</keyword>
<feature type="transmembrane region" description="Helical" evidence="9">
    <location>
        <begin position="628"/>
        <end position="647"/>
    </location>
</feature>
<dbReference type="EMBL" id="JH159152">
    <property type="protein sequence ID" value="EGZ24990.1"/>
    <property type="molecule type" value="Genomic_DNA"/>
</dbReference>
<dbReference type="InterPro" id="IPR014710">
    <property type="entry name" value="RmlC-like_jellyroll"/>
</dbReference>
<dbReference type="OMA" id="WECGLEF"/>
<dbReference type="RefSeq" id="XP_009520278.1">
    <property type="nucleotide sequence ID" value="XM_009521983.1"/>
</dbReference>
<feature type="compositionally biased region" description="Acidic residues" evidence="8">
    <location>
        <begin position="147"/>
        <end position="156"/>
    </location>
</feature>
<evidence type="ECO:0000313" key="11">
    <source>
        <dbReference type="EMBL" id="EGZ24990.1"/>
    </source>
</evidence>
<dbReference type="GO" id="GO:0044877">
    <property type="term" value="F:protein-containing complex binding"/>
    <property type="evidence" value="ECO:0007669"/>
    <property type="project" value="TreeGrafter"/>
</dbReference>
<feature type="transmembrane region" description="Helical" evidence="9">
    <location>
        <begin position="1487"/>
        <end position="1510"/>
    </location>
</feature>
<gene>
    <name evidence="11" type="ORF">PHYSODRAFT_487954</name>
</gene>
<keyword evidence="7" id="KW-0407">Ion channel</keyword>
<dbReference type="Gene3D" id="2.60.120.10">
    <property type="entry name" value="Jelly Rolls"/>
    <property type="match status" value="1"/>
</dbReference>
<dbReference type="PROSITE" id="PS50042">
    <property type="entry name" value="CNMP_BINDING_3"/>
    <property type="match status" value="2"/>
</dbReference>
<evidence type="ECO:0000256" key="3">
    <source>
        <dbReference type="ARBA" id="ARBA00022692"/>
    </source>
</evidence>
<keyword evidence="7" id="KW-1071">Ligand-gated ion channel</keyword>
<feature type="region of interest" description="Disordered" evidence="8">
    <location>
        <begin position="143"/>
        <end position="169"/>
    </location>
</feature>
<feature type="transmembrane region" description="Helical" evidence="9">
    <location>
        <begin position="889"/>
        <end position="909"/>
    </location>
</feature>
<keyword evidence="2" id="KW-0813">Transport</keyword>
<dbReference type="PANTHER" id="PTHR45638:SF11">
    <property type="entry name" value="CYCLIC NUCLEOTIDE-GATED CATION CHANNEL SUBUNIT A"/>
    <property type="match status" value="1"/>
</dbReference>
<name>G4YWA0_PHYSP</name>
<feature type="compositionally biased region" description="Low complexity" evidence="8">
    <location>
        <begin position="1164"/>
        <end position="1184"/>
    </location>
</feature>
<feature type="transmembrane region" description="Helical" evidence="9">
    <location>
        <begin position="816"/>
        <end position="839"/>
    </location>
</feature>
<dbReference type="InterPro" id="IPR050866">
    <property type="entry name" value="CNG_cation_channel"/>
</dbReference>
<dbReference type="InterPro" id="IPR005821">
    <property type="entry name" value="Ion_trans_dom"/>
</dbReference>
<evidence type="ECO:0000313" key="12">
    <source>
        <dbReference type="Proteomes" id="UP000002640"/>
    </source>
</evidence>
<dbReference type="Pfam" id="PF00520">
    <property type="entry name" value="Ion_trans"/>
    <property type="match status" value="2"/>
</dbReference>
<comment type="subcellular location">
    <subcellularLocation>
        <location evidence="1">Membrane</location>
        <topology evidence="1">Multi-pass membrane protein</topology>
    </subcellularLocation>
</comment>
<dbReference type="SUPFAM" id="SSF81324">
    <property type="entry name" value="Voltage-gated potassium channels"/>
    <property type="match status" value="3"/>
</dbReference>
<dbReference type="GO" id="GO:0005221">
    <property type="term" value="F:intracellularly cyclic nucleotide-activated monoatomic cation channel activity"/>
    <property type="evidence" value="ECO:0007669"/>
    <property type="project" value="InterPro"/>
</dbReference>
<evidence type="ECO:0000256" key="6">
    <source>
        <dbReference type="ARBA" id="ARBA00023136"/>
    </source>
</evidence>
<feature type="domain" description="Cyclic nucleotide-binding" evidence="10">
    <location>
        <begin position="1061"/>
        <end position="1081"/>
    </location>
</feature>
<dbReference type="Gene3D" id="1.10.287.630">
    <property type="entry name" value="Helix hairpin bin"/>
    <property type="match status" value="1"/>
</dbReference>
<feature type="transmembrane region" description="Helical" evidence="9">
    <location>
        <begin position="921"/>
        <end position="942"/>
    </location>
</feature>
<evidence type="ECO:0000259" key="10">
    <source>
        <dbReference type="PROSITE" id="PS50042"/>
    </source>
</evidence>
<dbReference type="KEGG" id="psoj:PHYSODRAFT_487954"/>
<dbReference type="InterPro" id="IPR000595">
    <property type="entry name" value="cNMP-bd_dom"/>
</dbReference>
<keyword evidence="6 9" id="KW-0472">Membrane</keyword>
<feature type="transmembrane region" description="Helical" evidence="9">
    <location>
        <begin position="1353"/>
        <end position="1375"/>
    </location>
</feature>
<feature type="transmembrane region" description="Helical" evidence="9">
    <location>
        <begin position="183"/>
        <end position="204"/>
    </location>
</feature>
<evidence type="ECO:0000256" key="4">
    <source>
        <dbReference type="ARBA" id="ARBA00022989"/>
    </source>
</evidence>
<protein>
    <recommendedName>
        <fullName evidence="10">Cyclic nucleotide-binding domain-containing protein</fullName>
    </recommendedName>
</protein>
<dbReference type="Proteomes" id="UP000002640">
    <property type="component" value="Unassembled WGS sequence"/>
</dbReference>
<dbReference type="SUPFAM" id="SSF51206">
    <property type="entry name" value="cAMP-binding domain-like"/>
    <property type="match status" value="2"/>
</dbReference>
<evidence type="ECO:0000256" key="7">
    <source>
        <dbReference type="ARBA" id="ARBA00023286"/>
    </source>
</evidence>
<dbReference type="GO" id="GO:0016020">
    <property type="term" value="C:membrane"/>
    <property type="evidence" value="ECO:0007669"/>
    <property type="project" value="UniProtKB-SubCell"/>
</dbReference>
<feature type="domain" description="Cyclic nucleotide-binding" evidence="10">
    <location>
        <begin position="1232"/>
        <end position="1276"/>
    </location>
</feature>
<evidence type="ECO:0000256" key="1">
    <source>
        <dbReference type="ARBA" id="ARBA00004141"/>
    </source>
</evidence>
<evidence type="ECO:0000256" key="8">
    <source>
        <dbReference type="SAM" id="MobiDB-lite"/>
    </source>
</evidence>
<dbReference type="InterPro" id="IPR018490">
    <property type="entry name" value="cNMP-bd_dom_sf"/>
</dbReference>
<proteinExistence type="predicted"/>
<evidence type="ECO:0000256" key="2">
    <source>
        <dbReference type="ARBA" id="ARBA00022448"/>
    </source>
</evidence>
<feature type="transmembrane region" description="Helical" evidence="9">
    <location>
        <begin position="672"/>
        <end position="693"/>
    </location>
</feature>
<dbReference type="Gene3D" id="1.10.287.70">
    <property type="match status" value="3"/>
</dbReference>
<evidence type="ECO:0000256" key="9">
    <source>
        <dbReference type="SAM" id="Phobius"/>
    </source>
</evidence>
<accession>G4YWA0</accession>
<sequence>MRDAQRTGLSNLSVPRRTSIFPTISRRVSRAIQVKPKQVTEPGEHRTAHVATKRRPRPRSLLVVIERFKGWIIARKMCAPLRLGFFFDPWQNAPHHHDTWQPELVLFTIMDVTGSFLRVWNSRAQLSIGVRLILKQRVSQSELAPQQEDEEENDEEQQGKFTSTRSIRSTTSSAKRSTLPEGWISWLILLAYCIPWEILALIALRGQHVNILHIFGILRLLTAHNRIGSQLAAAIGGIPQKLASGTVANVMVLFVYGVYFCHVAASGYMLIAHWECGLEFTSCQLTPDSSGCWVLRDRLEKGTRFRQYVRTLYWACKTVVTLGQGDLIPVTLTETTYRIVVQFFAGLWVTAILTAYTFFFTHKDANLTSNISTRLDQAIHFLTARKAPAQLAASVDTYFQYMQRTRNGVEEELILAALPPHYRAQCSHYVRYKAIAPLAIFRRRKGAFLRTVMGALIRDVYAPGQALLQPGETDEMFIVACGEVKLIDARGASATFCEVWYLPSKSFKAALAKHFSKLVYASLLLQQFGMKSLPSSDDRGLNLHNDDDERVDSVTSMKAQARQSKVLGHGSLLLQAVEARKLRAAAAAIAATTTAPNADRILSGSVAQLILSKLPQWRMPTSRFRRRWALAECILLLYLLGEVPYHLAFQRGFGLLNGVAGPGGDGTTPRSFQIASFLVSLSVETFFYIDLVLRVFYFVRAYPGAELNEDFLGTSTRVAEHDAALGSSLDAPSPALATRSSQIFHLYLQHESLMLEFFALAPAALIWDILPKELFSRRNVHVFRCLRLLRLLRVRKLRGKLRGVLTERGYGPAFRLLADVVIFCMATSHAAACIFFAVADRTSFEGGLPVKGVAPQSLSYPMCLEDATRFDNCTWYMYDRSTFDMDAPYLRSMLWSIVLLSTVGFGDVVAFSTRECIVDALWIYFGANICYITSCALSSVLAQINVLTTIRHDRLESINVLLMSPIMASVSDATKRTVRSYYEAKWKLNGSAVGDLEVLEHLPRSLRRAVSSQLYAPDLRRCVLFVDECGLRAANANGDAALFMQQLALIITCEHFLRNVTVIKEGHLANEFFVILSGEVECLLPPVPLESRAVPTKHLSATRMTRKTIHHAATATMKRTRDSARMARNFTSSTLQSGLLKEGSSLMRPYIRPHFQPIEEEMFSGRSRSSMTSRSSITASRSSITASHHVMKPVLSEASSERLPKLLRYGSLKLVMGALRDPTVADAAPVPISVLKQHDYFGEESLSDIAKVYEVSIRVVSSARVAVIKRRDFLALTSRFPHYVARLRARKAALRDKTRSLVAAHRANFQGESNKKIVRVLGTCSSLYVDSSKSKLEKRGARVLDPTKAFARWWHRGIGFILVYNFYLIIFRLAFLPYPTATTMAVLTGIDYTLDTLLFADVCLKYGHLGFIEFGEVVLDPEAIKSRYRASGLLWQDCLGMLPIYYQGDTFVMALARLPRLLRCLQLGELLQEVHTEIQERFLRGNAVLLSVFDLVKFFLIFVSTAHYIASLYYLLGWTQLETGLATTSWISVDLVLKQNPDSPMVHYMRSMYCSLSIVLVTYSRGTSSSRATSCSRVCSGGCSSAR</sequence>
<dbReference type="PANTHER" id="PTHR45638">
    <property type="entry name" value="CYCLIC NUCLEOTIDE-GATED CATION CHANNEL SUBUNIT A"/>
    <property type="match status" value="1"/>
</dbReference>
<keyword evidence="3 9" id="KW-0812">Transmembrane</keyword>
<feature type="region of interest" description="Disordered" evidence="8">
    <location>
        <begin position="1163"/>
        <end position="1184"/>
    </location>
</feature>